<protein>
    <recommendedName>
        <fullName evidence="1">HTH lysR-type domain-containing protein</fullName>
    </recommendedName>
</protein>
<dbReference type="Gene3D" id="1.10.10.10">
    <property type="entry name" value="Winged helix-like DNA-binding domain superfamily/Winged helix DNA-binding domain"/>
    <property type="match status" value="1"/>
</dbReference>
<dbReference type="InterPro" id="IPR036388">
    <property type="entry name" value="WH-like_DNA-bd_sf"/>
</dbReference>
<sequence>MAYPSSNRRVSFLSLRAYVAVMRHRDAVRAAQALRIHPQRLYYHIRRLEAVLGKPLFRTCGPDWLPTSTGVIALPKVVAMLAIWEQIEAGIRASQPAATAREPEPGAIARHGAAFWVRQATM</sequence>
<dbReference type="InterPro" id="IPR036390">
    <property type="entry name" value="WH_DNA-bd_sf"/>
</dbReference>
<dbReference type="EMBL" id="FMSH01000199">
    <property type="protein sequence ID" value="SCU76156.1"/>
    <property type="molecule type" value="Genomic_DNA"/>
</dbReference>
<proteinExistence type="predicted"/>
<dbReference type="InterPro" id="IPR000847">
    <property type="entry name" value="LysR_HTH_N"/>
</dbReference>
<gene>
    <name evidence="2" type="ORF">CNECB9_2780015</name>
</gene>
<dbReference type="SUPFAM" id="SSF46785">
    <property type="entry name" value="Winged helix' DNA-binding domain"/>
    <property type="match status" value="1"/>
</dbReference>
<name>A0A1K0JAL0_CUPNE</name>
<organism evidence="2">
    <name type="scientific">Cupriavidus necator</name>
    <name type="common">Alcaligenes eutrophus</name>
    <name type="synonym">Ralstonia eutropha</name>
    <dbReference type="NCBI Taxonomy" id="106590"/>
    <lineage>
        <taxon>Bacteria</taxon>
        <taxon>Pseudomonadati</taxon>
        <taxon>Pseudomonadota</taxon>
        <taxon>Betaproteobacteria</taxon>
        <taxon>Burkholderiales</taxon>
        <taxon>Burkholderiaceae</taxon>
        <taxon>Cupriavidus</taxon>
    </lineage>
</organism>
<dbReference type="RefSeq" id="WP_340525386.1">
    <property type="nucleotide sequence ID" value="NZ_FMSH01000199.1"/>
</dbReference>
<feature type="domain" description="HTH lysR-type" evidence="1">
    <location>
        <begin position="14"/>
        <end position="70"/>
    </location>
</feature>
<dbReference type="GO" id="GO:0003700">
    <property type="term" value="F:DNA-binding transcription factor activity"/>
    <property type="evidence" value="ECO:0007669"/>
    <property type="project" value="InterPro"/>
</dbReference>
<evidence type="ECO:0000313" key="2">
    <source>
        <dbReference type="EMBL" id="SCU76156.1"/>
    </source>
</evidence>
<dbReference type="Pfam" id="PF00126">
    <property type="entry name" value="HTH_1"/>
    <property type="match status" value="1"/>
</dbReference>
<reference evidence="2" key="1">
    <citation type="submission" date="2016-09" db="EMBL/GenBank/DDBJ databases">
        <authorList>
            <person name="Capua I."/>
            <person name="De Benedictis P."/>
            <person name="Joannis T."/>
            <person name="Lombin L.H."/>
            <person name="Cattoli G."/>
        </authorList>
    </citation>
    <scope>NUCLEOTIDE SEQUENCE</scope>
    <source>
        <strain evidence="2">B9</strain>
    </source>
</reference>
<dbReference type="AlphaFoldDB" id="A0A1K0JAL0"/>
<evidence type="ECO:0000259" key="1">
    <source>
        <dbReference type="Pfam" id="PF00126"/>
    </source>
</evidence>
<accession>A0A1K0JAL0</accession>